<comment type="subcellular location">
    <subcellularLocation>
        <location evidence="1">Membrane</location>
        <topology evidence="1">Multi-pass membrane protein</topology>
    </subcellularLocation>
</comment>
<dbReference type="GO" id="GO:0015123">
    <property type="term" value="F:acetate transmembrane transporter activity"/>
    <property type="evidence" value="ECO:0007669"/>
    <property type="project" value="TreeGrafter"/>
</dbReference>
<dbReference type="PANTHER" id="PTHR31123">
    <property type="entry name" value="ACCUMULATION OF DYADS PROTEIN 2-RELATED"/>
    <property type="match status" value="1"/>
</dbReference>
<evidence type="ECO:0000256" key="1">
    <source>
        <dbReference type="ARBA" id="ARBA00004141"/>
    </source>
</evidence>
<dbReference type="GO" id="GO:0005886">
    <property type="term" value="C:plasma membrane"/>
    <property type="evidence" value="ECO:0007669"/>
    <property type="project" value="TreeGrafter"/>
</dbReference>
<feature type="transmembrane region" description="Helical" evidence="6">
    <location>
        <begin position="78"/>
        <end position="98"/>
    </location>
</feature>
<evidence type="ECO:0000256" key="4">
    <source>
        <dbReference type="ARBA" id="ARBA00022989"/>
    </source>
</evidence>
<dbReference type="InterPro" id="IPR000791">
    <property type="entry name" value="Gpr1/Fun34/SatP-like"/>
</dbReference>
<evidence type="ECO:0000256" key="6">
    <source>
        <dbReference type="SAM" id="Phobius"/>
    </source>
</evidence>
<comment type="similarity">
    <text evidence="2">Belongs to the acetate uptake transporter (AceTr) (TC 2.A.96) family.</text>
</comment>
<comment type="caution">
    <text evidence="7">The sequence shown here is derived from an EMBL/GenBank/DDBJ whole genome shotgun (WGS) entry which is preliminary data.</text>
</comment>
<evidence type="ECO:0000313" key="8">
    <source>
        <dbReference type="Proteomes" id="UP001251528"/>
    </source>
</evidence>
<protein>
    <recommendedName>
        <fullName evidence="9">GPR1/FUN34/YaaH-class plasma membrane protein</fullName>
    </recommendedName>
</protein>
<dbReference type="Pfam" id="PF01184">
    <property type="entry name" value="Gpr1_Fun34_YaaH"/>
    <property type="match status" value="1"/>
</dbReference>
<dbReference type="EMBL" id="JASWJB010000036">
    <property type="protein sequence ID" value="KAK2608583.1"/>
    <property type="molecule type" value="Genomic_DNA"/>
</dbReference>
<keyword evidence="5 6" id="KW-0472">Membrane</keyword>
<organism evidence="7 8">
    <name type="scientific">Conoideocrella luteorostrata</name>
    <dbReference type="NCBI Taxonomy" id="1105319"/>
    <lineage>
        <taxon>Eukaryota</taxon>
        <taxon>Fungi</taxon>
        <taxon>Dikarya</taxon>
        <taxon>Ascomycota</taxon>
        <taxon>Pezizomycotina</taxon>
        <taxon>Sordariomycetes</taxon>
        <taxon>Hypocreomycetidae</taxon>
        <taxon>Hypocreales</taxon>
        <taxon>Clavicipitaceae</taxon>
        <taxon>Conoideocrella</taxon>
    </lineage>
</organism>
<proteinExistence type="inferred from homology"/>
<evidence type="ECO:0000256" key="2">
    <source>
        <dbReference type="ARBA" id="ARBA00005587"/>
    </source>
</evidence>
<dbReference type="Proteomes" id="UP001251528">
    <property type="component" value="Unassembled WGS sequence"/>
</dbReference>
<name>A0AAJ0FWW2_9HYPO</name>
<evidence type="ECO:0008006" key="9">
    <source>
        <dbReference type="Google" id="ProtNLM"/>
    </source>
</evidence>
<gene>
    <name evidence="7" type="ORF">QQS21_002930</name>
</gene>
<reference evidence="7" key="1">
    <citation type="submission" date="2023-06" db="EMBL/GenBank/DDBJ databases">
        <title>Conoideocrella luteorostrata (Hypocreales: Clavicipitaceae), a potential biocontrol fungus for elongate hemlock scale in United States Christmas tree production areas.</title>
        <authorList>
            <person name="Barrett H."/>
            <person name="Lovett B."/>
            <person name="Macias A.M."/>
            <person name="Stajich J.E."/>
            <person name="Kasson M.T."/>
        </authorList>
    </citation>
    <scope>NUCLEOTIDE SEQUENCE</scope>
    <source>
        <strain evidence="7">ARSEF 14590</strain>
    </source>
</reference>
<evidence type="ECO:0000256" key="5">
    <source>
        <dbReference type="ARBA" id="ARBA00023136"/>
    </source>
</evidence>
<evidence type="ECO:0000256" key="3">
    <source>
        <dbReference type="ARBA" id="ARBA00022692"/>
    </source>
</evidence>
<keyword evidence="8" id="KW-1185">Reference proteome</keyword>
<feature type="transmembrane region" description="Helical" evidence="6">
    <location>
        <begin position="142"/>
        <end position="162"/>
    </location>
</feature>
<dbReference type="AlphaFoldDB" id="A0AAJ0FWW2"/>
<feature type="transmembrane region" description="Helical" evidence="6">
    <location>
        <begin position="203"/>
        <end position="223"/>
    </location>
</feature>
<feature type="transmembrane region" description="Helical" evidence="6">
    <location>
        <begin position="105"/>
        <end position="122"/>
    </location>
</feature>
<dbReference type="InterPro" id="IPR051633">
    <property type="entry name" value="AceTr"/>
</dbReference>
<sequence>MTDNSLYRKDTGTSIALSPEQFERLYLSPPNAVRGNLRKTFSNPTPLGIAGLLLAITPLTCELQEWGGSYGNGVATLATYYFLGGMCSELAAIGNFILGNTLPTTFFGIYGGFFLAFGFTMTPSSGAANKDVFPKGPEDPGVMASLGFFAIFMGVFTFVIMIGSLRTNLPLLLTFSMLGPTFVIFGCSRLYGAQGDEKMLKTLQHAAGALGFASICTGWYLFLAEILAGTDFPIQVPIFDLSQRVPSATELSKRKRIVVDA</sequence>
<dbReference type="PANTHER" id="PTHR31123:SF4">
    <property type="entry name" value="PROTEIN ALCS"/>
    <property type="match status" value="1"/>
</dbReference>
<evidence type="ECO:0000313" key="7">
    <source>
        <dbReference type="EMBL" id="KAK2608583.1"/>
    </source>
</evidence>
<accession>A0AAJ0FWW2</accession>
<keyword evidence="4 6" id="KW-1133">Transmembrane helix</keyword>
<feature type="transmembrane region" description="Helical" evidence="6">
    <location>
        <begin position="169"/>
        <end position="191"/>
    </location>
</feature>
<keyword evidence="3 6" id="KW-0812">Transmembrane</keyword>